<proteinExistence type="predicted"/>
<evidence type="ECO:0000259" key="2">
    <source>
        <dbReference type="Pfam" id="PF00589"/>
    </source>
</evidence>
<name>A0ABV8GQ35_9ACTN</name>
<protein>
    <submittedName>
        <fullName evidence="3">Tyrosine-type recombinase/integrase</fullName>
    </submittedName>
</protein>
<evidence type="ECO:0000313" key="3">
    <source>
        <dbReference type="EMBL" id="MFC4016111.1"/>
    </source>
</evidence>
<evidence type="ECO:0000256" key="1">
    <source>
        <dbReference type="ARBA" id="ARBA00023172"/>
    </source>
</evidence>
<dbReference type="InterPro" id="IPR013762">
    <property type="entry name" value="Integrase-like_cat_sf"/>
</dbReference>
<dbReference type="RefSeq" id="WP_379535906.1">
    <property type="nucleotide sequence ID" value="NZ_JBHSBI010000057.1"/>
</dbReference>
<dbReference type="Pfam" id="PF00589">
    <property type="entry name" value="Phage_integrase"/>
    <property type="match status" value="1"/>
</dbReference>
<gene>
    <name evidence="3" type="ORF">ACFOY2_53495</name>
</gene>
<evidence type="ECO:0000313" key="4">
    <source>
        <dbReference type="Proteomes" id="UP001595851"/>
    </source>
</evidence>
<keyword evidence="4" id="KW-1185">Reference proteome</keyword>
<accession>A0ABV8GQ35</accession>
<dbReference type="InterPro" id="IPR011010">
    <property type="entry name" value="DNA_brk_join_enz"/>
</dbReference>
<feature type="domain" description="Tyr recombinase" evidence="2">
    <location>
        <begin position="9"/>
        <end position="47"/>
    </location>
</feature>
<organism evidence="3 4">
    <name type="scientific">Nonomuraea purpurea</name>
    <dbReference type="NCBI Taxonomy" id="1849276"/>
    <lineage>
        <taxon>Bacteria</taxon>
        <taxon>Bacillati</taxon>
        <taxon>Actinomycetota</taxon>
        <taxon>Actinomycetes</taxon>
        <taxon>Streptosporangiales</taxon>
        <taxon>Streptosporangiaceae</taxon>
        <taxon>Nonomuraea</taxon>
    </lineage>
</organism>
<keyword evidence="1" id="KW-0233">DNA recombination</keyword>
<dbReference type="Proteomes" id="UP001595851">
    <property type="component" value="Unassembled WGS sequence"/>
</dbReference>
<sequence>MVHPRQIDKLRHAHATELINAGVSIEAVRRRLSHASIETSQMYALLDDKVADAEIRAAQRR</sequence>
<dbReference type="SUPFAM" id="SSF56349">
    <property type="entry name" value="DNA breaking-rejoining enzymes"/>
    <property type="match status" value="1"/>
</dbReference>
<dbReference type="Gene3D" id="1.10.443.10">
    <property type="entry name" value="Intergrase catalytic core"/>
    <property type="match status" value="1"/>
</dbReference>
<comment type="caution">
    <text evidence="3">The sequence shown here is derived from an EMBL/GenBank/DDBJ whole genome shotgun (WGS) entry which is preliminary data.</text>
</comment>
<dbReference type="EMBL" id="JBHSBI010000057">
    <property type="protein sequence ID" value="MFC4016111.1"/>
    <property type="molecule type" value="Genomic_DNA"/>
</dbReference>
<dbReference type="InterPro" id="IPR002104">
    <property type="entry name" value="Integrase_catalytic"/>
</dbReference>
<reference evidence="4" key="1">
    <citation type="journal article" date="2019" name="Int. J. Syst. Evol. Microbiol.">
        <title>The Global Catalogue of Microorganisms (GCM) 10K type strain sequencing project: providing services to taxonomists for standard genome sequencing and annotation.</title>
        <authorList>
            <consortium name="The Broad Institute Genomics Platform"/>
            <consortium name="The Broad Institute Genome Sequencing Center for Infectious Disease"/>
            <person name="Wu L."/>
            <person name="Ma J."/>
        </authorList>
    </citation>
    <scope>NUCLEOTIDE SEQUENCE [LARGE SCALE GENOMIC DNA]</scope>
    <source>
        <strain evidence="4">TBRC 1276</strain>
    </source>
</reference>